<dbReference type="Proteomes" id="UP000095023">
    <property type="component" value="Unassembled WGS sequence"/>
</dbReference>
<evidence type="ECO:0008006" key="8">
    <source>
        <dbReference type="Google" id="ProtNLM"/>
    </source>
</evidence>
<evidence type="ECO:0000313" key="7">
    <source>
        <dbReference type="Proteomes" id="UP000095023"/>
    </source>
</evidence>
<comment type="subcellular location">
    <subcellularLocation>
        <location evidence="1">Membrane</location>
        <topology evidence="1">Multi-pass membrane protein</topology>
    </subcellularLocation>
</comment>
<keyword evidence="3 5" id="KW-1133">Transmembrane helix</keyword>
<name>A0A1E4TIC1_9ASCO</name>
<dbReference type="PANTHER" id="PTHR28128:SF1">
    <property type="entry name" value="GOLGI APPARATUS MEMBRANE PROTEIN TVP15"/>
    <property type="match status" value="1"/>
</dbReference>
<organism evidence="6 7">
    <name type="scientific">Tortispora caseinolytica NRRL Y-17796</name>
    <dbReference type="NCBI Taxonomy" id="767744"/>
    <lineage>
        <taxon>Eukaryota</taxon>
        <taxon>Fungi</taxon>
        <taxon>Dikarya</taxon>
        <taxon>Ascomycota</taxon>
        <taxon>Saccharomycotina</taxon>
        <taxon>Trigonopsidomycetes</taxon>
        <taxon>Trigonopsidales</taxon>
        <taxon>Trigonopsidaceae</taxon>
        <taxon>Tortispora</taxon>
    </lineage>
</organism>
<protein>
    <recommendedName>
        <fullName evidence="8">Golgi apparatus membrane protein TVP15</fullName>
    </recommendedName>
</protein>
<keyword evidence="4 5" id="KW-0472">Membrane</keyword>
<feature type="transmembrane region" description="Helical" evidence="5">
    <location>
        <begin position="66"/>
        <end position="89"/>
    </location>
</feature>
<gene>
    <name evidence="6" type="ORF">CANCADRAFT_3122</name>
</gene>
<dbReference type="AlphaFoldDB" id="A0A1E4TIC1"/>
<keyword evidence="2 5" id="KW-0812">Transmembrane</keyword>
<dbReference type="InterPro" id="IPR013714">
    <property type="entry name" value="Golgi_TVP15"/>
</dbReference>
<dbReference type="Pfam" id="PF08507">
    <property type="entry name" value="COPI_assoc"/>
    <property type="match status" value="1"/>
</dbReference>
<accession>A0A1E4TIC1</accession>
<sequence>MDFIAQLDPELVFKSVNLTSAILMILGGVSQFFPVSFQSTVIAVYVIIFGLVIGLLEFQIPPAAPVYASFLFSFIGRGVFYIFVGSILLHSHVLRILAGSVIIAIGIAYVALEFMPSVDLPHNMRVNDYQQQNDTI</sequence>
<dbReference type="PANTHER" id="PTHR28128">
    <property type="entry name" value="GOLGI APPARATUS MEMBRANE PROTEIN TVP15"/>
    <property type="match status" value="1"/>
</dbReference>
<dbReference type="GO" id="GO:0016192">
    <property type="term" value="P:vesicle-mediated transport"/>
    <property type="evidence" value="ECO:0007669"/>
    <property type="project" value="TreeGrafter"/>
</dbReference>
<evidence type="ECO:0000256" key="5">
    <source>
        <dbReference type="SAM" id="Phobius"/>
    </source>
</evidence>
<proteinExistence type="predicted"/>
<feature type="transmembrane region" description="Helical" evidence="5">
    <location>
        <begin position="12"/>
        <end position="33"/>
    </location>
</feature>
<dbReference type="GO" id="GO:0000139">
    <property type="term" value="C:Golgi membrane"/>
    <property type="evidence" value="ECO:0007669"/>
    <property type="project" value="TreeGrafter"/>
</dbReference>
<reference evidence="7" key="1">
    <citation type="submission" date="2016-02" db="EMBL/GenBank/DDBJ databases">
        <title>Comparative genomics of biotechnologically important yeasts.</title>
        <authorList>
            <consortium name="DOE Joint Genome Institute"/>
            <person name="Riley R."/>
            <person name="Haridas S."/>
            <person name="Wolfe K.H."/>
            <person name="Lopes M.R."/>
            <person name="Hittinger C.T."/>
            <person name="Goker M."/>
            <person name="Salamov A."/>
            <person name="Wisecaver J."/>
            <person name="Long T.M."/>
            <person name="Aerts A.L."/>
            <person name="Barry K."/>
            <person name="Choi C."/>
            <person name="Clum A."/>
            <person name="Coughlan A.Y."/>
            <person name="Deshpande S."/>
            <person name="Douglass A.P."/>
            <person name="Hanson S.J."/>
            <person name="Klenk H.-P."/>
            <person name="Labutti K."/>
            <person name="Lapidus A."/>
            <person name="Lindquist E."/>
            <person name="Lipzen A."/>
            <person name="Meier-Kolthoff J.P."/>
            <person name="Ohm R.A."/>
            <person name="Otillar R.P."/>
            <person name="Pangilinan J."/>
            <person name="Peng Y."/>
            <person name="Rokas A."/>
            <person name="Rosa C.A."/>
            <person name="Scheuner C."/>
            <person name="Sibirny A.A."/>
            <person name="Slot J.C."/>
            <person name="Stielow J.B."/>
            <person name="Sun H."/>
            <person name="Kurtzman C.P."/>
            <person name="Blackwell M."/>
            <person name="Jeffries T.W."/>
            <person name="Grigoriev I.V."/>
        </authorList>
    </citation>
    <scope>NUCLEOTIDE SEQUENCE [LARGE SCALE GENOMIC DNA]</scope>
    <source>
        <strain evidence="7">NRRL Y-17796</strain>
    </source>
</reference>
<evidence type="ECO:0000256" key="1">
    <source>
        <dbReference type="ARBA" id="ARBA00004141"/>
    </source>
</evidence>
<feature type="transmembrane region" description="Helical" evidence="5">
    <location>
        <begin position="96"/>
        <end position="115"/>
    </location>
</feature>
<dbReference type="OrthoDB" id="423534at2759"/>
<evidence type="ECO:0000256" key="4">
    <source>
        <dbReference type="ARBA" id="ARBA00023136"/>
    </source>
</evidence>
<evidence type="ECO:0000256" key="3">
    <source>
        <dbReference type="ARBA" id="ARBA00022989"/>
    </source>
</evidence>
<dbReference type="EMBL" id="KV453842">
    <property type="protein sequence ID" value="ODV91418.1"/>
    <property type="molecule type" value="Genomic_DNA"/>
</dbReference>
<evidence type="ECO:0000313" key="6">
    <source>
        <dbReference type="EMBL" id="ODV91418.1"/>
    </source>
</evidence>
<feature type="transmembrane region" description="Helical" evidence="5">
    <location>
        <begin position="40"/>
        <end position="60"/>
    </location>
</feature>
<evidence type="ECO:0000256" key="2">
    <source>
        <dbReference type="ARBA" id="ARBA00022692"/>
    </source>
</evidence>
<keyword evidence="7" id="KW-1185">Reference proteome</keyword>